<dbReference type="Gene3D" id="3.30.70.100">
    <property type="match status" value="1"/>
</dbReference>
<gene>
    <name evidence="9" type="ORF">M5D96_000907</name>
</gene>
<dbReference type="InterPro" id="IPR020471">
    <property type="entry name" value="AKR"/>
</dbReference>
<dbReference type="PROSITE" id="PS00063">
    <property type="entry name" value="ALDOKETO_REDUCTASE_3"/>
    <property type="match status" value="1"/>
</dbReference>
<dbReference type="SUPFAM" id="SSF51430">
    <property type="entry name" value="NAD(P)-linked oxidoreductase"/>
    <property type="match status" value="1"/>
</dbReference>
<organism evidence="9 10">
    <name type="scientific">Drosophila gunungcola</name>
    <name type="common">fruit fly</name>
    <dbReference type="NCBI Taxonomy" id="103775"/>
    <lineage>
        <taxon>Eukaryota</taxon>
        <taxon>Metazoa</taxon>
        <taxon>Ecdysozoa</taxon>
        <taxon>Arthropoda</taxon>
        <taxon>Hexapoda</taxon>
        <taxon>Insecta</taxon>
        <taxon>Pterygota</taxon>
        <taxon>Neoptera</taxon>
        <taxon>Endopterygota</taxon>
        <taxon>Diptera</taxon>
        <taxon>Brachycera</taxon>
        <taxon>Muscomorpha</taxon>
        <taxon>Ephydroidea</taxon>
        <taxon>Drosophilidae</taxon>
        <taxon>Drosophila</taxon>
        <taxon>Sophophora</taxon>
    </lineage>
</organism>
<evidence type="ECO:0000256" key="5">
    <source>
        <dbReference type="PROSITE-ProRule" id="PRU00520"/>
    </source>
</evidence>
<feature type="region of interest" description="Disordered" evidence="7">
    <location>
        <begin position="1"/>
        <end position="60"/>
    </location>
</feature>
<dbReference type="PROSITE" id="PS51160">
    <property type="entry name" value="ACYLPHOSPHATASE_3"/>
    <property type="match status" value="1"/>
</dbReference>
<comment type="caution">
    <text evidence="9">The sequence shown here is derived from an EMBL/GenBank/DDBJ whole genome shotgun (WGS) entry which is preliminary data.</text>
</comment>
<proteinExistence type="inferred from homology"/>
<dbReference type="PROSITE" id="PS00798">
    <property type="entry name" value="ALDOKETO_REDUCTASE_1"/>
    <property type="match status" value="1"/>
</dbReference>
<comment type="catalytic activity">
    <reaction evidence="4 5">
        <text>an acyl phosphate + H2O = a carboxylate + phosphate + H(+)</text>
        <dbReference type="Rhea" id="RHEA:14965"/>
        <dbReference type="ChEBI" id="CHEBI:15377"/>
        <dbReference type="ChEBI" id="CHEBI:15378"/>
        <dbReference type="ChEBI" id="CHEBI:29067"/>
        <dbReference type="ChEBI" id="CHEBI:43474"/>
        <dbReference type="ChEBI" id="CHEBI:59918"/>
        <dbReference type="EC" id="3.6.1.7"/>
    </reaction>
</comment>
<dbReference type="Gene3D" id="3.20.20.100">
    <property type="entry name" value="NADP-dependent oxidoreductase domain"/>
    <property type="match status" value="2"/>
</dbReference>
<dbReference type="InterPro" id="IPR001792">
    <property type="entry name" value="Acylphosphatase-like_dom"/>
</dbReference>
<evidence type="ECO:0000256" key="2">
    <source>
        <dbReference type="ARBA" id="ARBA00012150"/>
    </source>
</evidence>
<dbReference type="PRINTS" id="PR00069">
    <property type="entry name" value="ALDKETRDTASE"/>
</dbReference>
<dbReference type="GO" id="GO:0016491">
    <property type="term" value="F:oxidoreductase activity"/>
    <property type="evidence" value="ECO:0007669"/>
    <property type="project" value="InterPro"/>
</dbReference>
<feature type="active site" evidence="5">
    <location>
        <position position="97"/>
    </location>
</feature>
<dbReference type="PANTHER" id="PTHR11732">
    <property type="entry name" value="ALDO/KETO REDUCTASE"/>
    <property type="match status" value="1"/>
</dbReference>
<protein>
    <recommendedName>
        <fullName evidence="2 5">acylphosphatase</fullName>
        <ecNumber evidence="2 5">3.6.1.7</ecNumber>
    </recommendedName>
</protein>
<dbReference type="InterPro" id="IPR018170">
    <property type="entry name" value="Aldo/ket_reductase_CS"/>
</dbReference>
<dbReference type="EMBL" id="JAMKOV010000001">
    <property type="protein sequence ID" value="KAI8044735.1"/>
    <property type="molecule type" value="Genomic_DNA"/>
</dbReference>
<sequence length="412" mass="46715">MASAGTQTEKKRRVTLPASTPSDKSKDTKTISQSENNEETKRISGNEFKKKEPTRESPDEPVLRCQFEVFGIVQGVSFRMYTLRRAQKLGVRGWCKNTTDNTVKGEIQAHRHSFESMRLWLKHTGSPTSRIDKCIFSETTEIPEFTFSNFSIVASDEEIETAIDAALEAGYRHIDTAPVYGNEKAIGRVLKRWLDAGKVKREELFIVTKVPPVSNRPHEIEPTIKKSLADLELEYVDLYLVHTPFTININEDGSFKLDKDGLMEVDVTTNHAAIWVEMEALVEKGLAKSIGVSNFSKDQVARLLKNCKIRPANNQIEHHVYLQQRDLVDFCKSENGSARSDGHPGSQGVCAIPKSTNPDRLKQNLDVFDFELTAEEVDKLCSLDQNIRICDFAFFHGVERHPEFTFKNQYTN</sequence>
<dbReference type="EC" id="3.6.1.7" evidence="2 5"/>
<feature type="domain" description="Acylphosphatase-like" evidence="8">
    <location>
        <begin position="64"/>
        <end position="154"/>
    </location>
</feature>
<dbReference type="GO" id="GO:0003998">
    <property type="term" value="F:acylphosphatase activity"/>
    <property type="evidence" value="ECO:0007669"/>
    <property type="project" value="UniProtKB-EC"/>
</dbReference>
<dbReference type="InterPro" id="IPR023210">
    <property type="entry name" value="NADP_OxRdtase_dom"/>
</dbReference>
<keyword evidence="10" id="KW-1185">Reference proteome</keyword>
<dbReference type="InterPro" id="IPR036812">
    <property type="entry name" value="NAD(P)_OxRdtase_dom_sf"/>
</dbReference>
<evidence type="ECO:0000256" key="4">
    <source>
        <dbReference type="ARBA" id="ARBA00047645"/>
    </source>
</evidence>
<comment type="similarity">
    <text evidence="1 6">Belongs to the acylphosphatase family.</text>
</comment>
<dbReference type="InterPro" id="IPR036046">
    <property type="entry name" value="Acylphosphatase-like_dom_sf"/>
</dbReference>
<feature type="active site" evidence="5">
    <location>
        <position position="79"/>
    </location>
</feature>
<keyword evidence="3 5" id="KW-0378">Hydrolase</keyword>
<feature type="compositionally biased region" description="Basic and acidic residues" evidence="7">
    <location>
        <begin position="38"/>
        <end position="60"/>
    </location>
</feature>
<dbReference type="PROSITE" id="PS00150">
    <property type="entry name" value="ACYLPHOSPHATASE_1"/>
    <property type="match status" value="1"/>
</dbReference>
<evidence type="ECO:0000256" key="1">
    <source>
        <dbReference type="ARBA" id="ARBA00005614"/>
    </source>
</evidence>
<evidence type="ECO:0000256" key="7">
    <source>
        <dbReference type="SAM" id="MobiDB-lite"/>
    </source>
</evidence>
<evidence type="ECO:0000313" key="10">
    <source>
        <dbReference type="Proteomes" id="UP001059596"/>
    </source>
</evidence>
<evidence type="ECO:0000256" key="6">
    <source>
        <dbReference type="RuleBase" id="RU004168"/>
    </source>
</evidence>
<dbReference type="FunFam" id="3.30.70.100:FF:000011">
    <property type="entry name" value="Acylphosphatase"/>
    <property type="match status" value="1"/>
</dbReference>
<dbReference type="Pfam" id="PF00708">
    <property type="entry name" value="Acylphosphatase"/>
    <property type="match status" value="1"/>
</dbReference>
<dbReference type="Proteomes" id="UP001059596">
    <property type="component" value="Chromosome 3R"/>
</dbReference>
<dbReference type="PROSITE" id="PS00062">
    <property type="entry name" value="ALDOKETO_REDUCTASE_2"/>
    <property type="match status" value="1"/>
</dbReference>
<dbReference type="SUPFAM" id="SSF54975">
    <property type="entry name" value="Acylphosphatase/BLUF domain-like"/>
    <property type="match status" value="1"/>
</dbReference>
<evidence type="ECO:0000313" key="9">
    <source>
        <dbReference type="EMBL" id="KAI8044735.1"/>
    </source>
</evidence>
<evidence type="ECO:0000259" key="8">
    <source>
        <dbReference type="PROSITE" id="PS51160"/>
    </source>
</evidence>
<dbReference type="AlphaFoldDB" id="A0A9Q0BUU2"/>
<reference evidence="9" key="1">
    <citation type="journal article" date="2023" name="Genome Biol. Evol.">
        <title>Long-read-based Genome Assembly of Drosophila gunungcola Reveals Fewer Chemosensory Genes in Flower-breeding Species.</title>
        <authorList>
            <person name="Negi A."/>
            <person name="Liao B.Y."/>
            <person name="Yeh S.D."/>
        </authorList>
    </citation>
    <scope>NUCLEOTIDE SEQUENCE</scope>
    <source>
        <strain evidence="9">Sukarami</strain>
    </source>
</reference>
<accession>A0A9Q0BUU2</accession>
<name>A0A9Q0BUU2_9MUSC</name>
<dbReference type="Pfam" id="PF00248">
    <property type="entry name" value="Aldo_ket_red"/>
    <property type="match status" value="1"/>
</dbReference>
<dbReference type="InterPro" id="IPR017968">
    <property type="entry name" value="Acylphosphatase_CS"/>
</dbReference>
<evidence type="ECO:0000256" key="3">
    <source>
        <dbReference type="ARBA" id="ARBA00022801"/>
    </source>
</evidence>